<gene>
    <name evidence="4" type="ORF">F7R26_004255</name>
    <name evidence="3" type="ORF">RR42_m0850</name>
</gene>
<protein>
    <submittedName>
        <fullName evidence="4">Pilus assembly protein</fullName>
    </submittedName>
    <submittedName>
        <fullName evidence="3">TadZ/CpaE-like protein associated with Flp pilus assembly</fullName>
    </submittedName>
</protein>
<sequence length="164" mass="17202">MLLARHRGVAAVEFGILLVPMLLMVCGVAEFGRAIYQFDTLTKGTRSAARYLSQFSPLDISYPTGPAKCLAVYGNTSCSGSALSTGLTTSMVVICDRVDASGCPGMSFADVSTYDNSAGTGTPAGTINLVTVKITGYTYSPIQTFINASGLTFTDIATVMRQVL</sequence>
<feature type="domain" description="TadE-like" evidence="2">
    <location>
        <begin position="8"/>
        <end position="50"/>
    </location>
</feature>
<dbReference type="Pfam" id="PF07811">
    <property type="entry name" value="TadE"/>
    <property type="match status" value="1"/>
</dbReference>
<dbReference type="Proteomes" id="UP000031843">
    <property type="component" value="Chromosome main"/>
</dbReference>
<keyword evidence="1" id="KW-0472">Membrane</keyword>
<dbReference type="OrthoDB" id="7026216at2"/>
<keyword evidence="5" id="KW-1185">Reference proteome</keyword>
<dbReference type="Proteomes" id="UP000397656">
    <property type="component" value="Chromosome 1"/>
</dbReference>
<reference evidence="4 6" key="2">
    <citation type="submission" date="2020-10" db="EMBL/GenBank/DDBJ databases">
        <title>Complete genome sequence of Cupriavidus basilensis CCUG 49340T.</title>
        <authorList>
            <person name="Salva-Serra F."/>
            <person name="Donoso R.A."/>
            <person name="Cho K.H."/>
            <person name="Yoo J.A."/>
            <person name="Lee K."/>
            <person name="Yoon S.-H."/>
            <person name="Perez-Pantoja D."/>
            <person name="Moore E.R.B."/>
        </authorList>
    </citation>
    <scope>NUCLEOTIDE SEQUENCE [LARGE SCALE GENOMIC DNA]</scope>
    <source>
        <strain evidence="6">CCUG 49340</strain>
        <strain evidence="4">DSM 11853</strain>
    </source>
</reference>
<name>A0A0C4Y077_9BURK</name>
<dbReference type="STRING" id="68895.RR42_m0850"/>
<keyword evidence="1" id="KW-0812">Transmembrane</keyword>
<dbReference type="EMBL" id="CP010536">
    <property type="protein sequence ID" value="AJG18262.1"/>
    <property type="molecule type" value="Genomic_DNA"/>
</dbReference>
<dbReference type="InterPro" id="IPR012495">
    <property type="entry name" value="TadE-like_dom"/>
</dbReference>
<feature type="transmembrane region" description="Helical" evidence="1">
    <location>
        <begin position="12"/>
        <end position="36"/>
    </location>
</feature>
<evidence type="ECO:0000259" key="2">
    <source>
        <dbReference type="Pfam" id="PF07811"/>
    </source>
</evidence>
<evidence type="ECO:0000256" key="1">
    <source>
        <dbReference type="SAM" id="Phobius"/>
    </source>
</evidence>
<evidence type="ECO:0000313" key="4">
    <source>
        <dbReference type="EMBL" id="QOT78437.1"/>
    </source>
</evidence>
<evidence type="ECO:0000313" key="5">
    <source>
        <dbReference type="Proteomes" id="UP000031843"/>
    </source>
</evidence>
<dbReference type="EMBL" id="CP062803">
    <property type="protein sequence ID" value="QOT78437.1"/>
    <property type="molecule type" value="Genomic_DNA"/>
</dbReference>
<accession>A0A0C4Y077</accession>
<evidence type="ECO:0000313" key="6">
    <source>
        <dbReference type="Proteomes" id="UP000397656"/>
    </source>
</evidence>
<organism evidence="3 5">
    <name type="scientific">Cupriavidus basilensis</name>
    <dbReference type="NCBI Taxonomy" id="68895"/>
    <lineage>
        <taxon>Bacteria</taxon>
        <taxon>Pseudomonadati</taxon>
        <taxon>Pseudomonadota</taxon>
        <taxon>Betaproteobacteria</taxon>
        <taxon>Burkholderiales</taxon>
        <taxon>Burkholderiaceae</taxon>
        <taxon>Cupriavidus</taxon>
    </lineage>
</organism>
<keyword evidence="1" id="KW-1133">Transmembrane helix</keyword>
<reference evidence="3 5" key="1">
    <citation type="journal article" date="2015" name="Genome Announc.">
        <title>Complete Genome Sequence of Cupriavidus basilensis 4G11, Isolated from the Oak Ridge Field Research Center Site.</title>
        <authorList>
            <person name="Ray J."/>
            <person name="Waters R.J."/>
            <person name="Skerker J.M."/>
            <person name="Kuehl J.V."/>
            <person name="Price M.N."/>
            <person name="Huang J."/>
            <person name="Chakraborty R."/>
            <person name="Arkin A.P."/>
            <person name="Deutschbauer A."/>
        </authorList>
    </citation>
    <scope>NUCLEOTIDE SEQUENCE [LARGE SCALE GENOMIC DNA]</scope>
    <source>
        <strain evidence="3">4G11</strain>
    </source>
</reference>
<dbReference type="KEGG" id="cbw:RR42_m0850"/>
<proteinExistence type="predicted"/>
<evidence type="ECO:0000313" key="3">
    <source>
        <dbReference type="EMBL" id="AJG18262.1"/>
    </source>
</evidence>
<dbReference type="AlphaFoldDB" id="A0A0C4Y077"/>